<accession>A0ABT3A506</accession>
<protein>
    <submittedName>
        <fullName evidence="4">D-2-hydroxyacid dehydrogenase</fullName>
    </submittedName>
</protein>
<dbReference type="SUPFAM" id="SSF51735">
    <property type="entry name" value="NAD(P)-binding Rossmann-fold domains"/>
    <property type="match status" value="1"/>
</dbReference>
<evidence type="ECO:0000256" key="2">
    <source>
        <dbReference type="ARBA" id="ARBA00023027"/>
    </source>
</evidence>
<gene>
    <name evidence="4" type="ORF">OE749_03235</name>
</gene>
<comment type="caution">
    <text evidence="4">The sequence shown here is derived from an EMBL/GenBank/DDBJ whole genome shotgun (WGS) entry which is preliminary data.</text>
</comment>
<dbReference type="PANTHER" id="PTHR43333">
    <property type="entry name" value="2-HACID_DH_C DOMAIN-CONTAINING PROTEIN"/>
    <property type="match status" value="1"/>
</dbReference>
<name>A0ABT3A506_9ALTE</name>
<evidence type="ECO:0000313" key="4">
    <source>
        <dbReference type="EMBL" id="MCV2883715.1"/>
    </source>
</evidence>
<sequence>MINLTILSGDANEYFTQLDGKAGINIIAALENNQEIDDDIFTKTTVILANPDLLAPVVYRFTHLKWVQSTWAGAKPLIDVMPRSIPLTGIKGVFGVQMREYVFAYLLHFSRQIDKMTSLQKEKNWLQPTCSTLAGQTIGIMGTGAIGIEVAKMAKAFGMKVRGFATTQKPSPFLDEQYTLKEKLAFCEGLDALVCLLPHTAHTENIIDAECMSALPEHAVFINAGRGQCVDISALESALTAHKLRAAVLDVFVDEPLPQNSLLWTLPNAHITQHTAAVSRPKDIVDIFLENHERFCQNTALNYQIDLTKGY</sequence>
<dbReference type="Proteomes" id="UP001652504">
    <property type="component" value="Unassembled WGS sequence"/>
</dbReference>
<proteinExistence type="predicted"/>
<dbReference type="RefSeq" id="WP_263710911.1">
    <property type="nucleotide sequence ID" value="NZ_JAOWKX010000001.1"/>
</dbReference>
<dbReference type="InterPro" id="IPR036291">
    <property type="entry name" value="NAD(P)-bd_dom_sf"/>
</dbReference>
<organism evidence="4 5">
    <name type="scientific">Fluctibacter corallii</name>
    <dbReference type="NCBI Taxonomy" id="2984329"/>
    <lineage>
        <taxon>Bacteria</taxon>
        <taxon>Pseudomonadati</taxon>
        <taxon>Pseudomonadota</taxon>
        <taxon>Gammaproteobacteria</taxon>
        <taxon>Alteromonadales</taxon>
        <taxon>Alteromonadaceae</taxon>
        <taxon>Fluctibacter</taxon>
    </lineage>
</organism>
<evidence type="ECO:0000313" key="5">
    <source>
        <dbReference type="Proteomes" id="UP001652504"/>
    </source>
</evidence>
<dbReference type="EMBL" id="JAOWKX010000001">
    <property type="protein sequence ID" value="MCV2883715.1"/>
    <property type="molecule type" value="Genomic_DNA"/>
</dbReference>
<keyword evidence="1" id="KW-0560">Oxidoreductase</keyword>
<keyword evidence="2" id="KW-0520">NAD</keyword>
<dbReference type="InterPro" id="IPR006140">
    <property type="entry name" value="D-isomer_DH_NAD-bd"/>
</dbReference>
<dbReference type="CDD" id="cd05300">
    <property type="entry name" value="2-Hacid_dh_1"/>
    <property type="match status" value="1"/>
</dbReference>
<dbReference type="Pfam" id="PF02826">
    <property type="entry name" value="2-Hacid_dh_C"/>
    <property type="match status" value="1"/>
</dbReference>
<evidence type="ECO:0000259" key="3">
    <source>
        <dbReference type="Pfam" id="PF02826"/>
    </source>
</evidence>
<reference evidence="4 5" key="1">
    <citation type="submission" date="2022-10" db="EMBL/GenBank/DDBJ databases">
        <title>Aestuariibacter sp. AA17 isolated from Montipora capitata coral fragment.</title>
        <authorList>
            <person name="Emsley S.A."/>
            <person name="Pfannmuller K.M."/>
            <person name="Loughran R.M."/>
            <person name="Shlafstein M."/>
            <person name="Papke E."/>
            <person name="Saw J.H."/>
            <person name="Ushijima B."/>
            <person name="Videau P."/>
        </authorList>
    </citation>
    <scope>NUCLEOTIDE SEQUENCE [LARGE SCALE GENOMIC DNA]</scope>
    <source>
        <strain evidence="4 5">AA17</strain>
    </source>
</reference>
<evidence type="ECO:0000256" key="1">
    <source>
        <dbReference type="ARBA" id="ARBA00023002"/>
    </source>
</evidence>
<dbReference type="PANTHER" id="PTHR43333:SF1">
    <property type="entry name" value="D-ISOMER SPECIFIC 2-HYDROXYACID DEHYDROGENASE NAD-BINDING DOMAIN-CONTAINING PROTEIN"/>
    <property type="match status" value="1"/>
</dbReference>
<keyword evidence="5" id="KW-1185">Reference proteome</keyword>
<dbReference type="Gene3D" id="3.40.50.720">
    <property type="entry name" value="NAD(P)-binding Rossmann-like Domain"/>
    <property type="match status" value="2"/>
</dbReference>
<feature type="domain" description="D-isomer specific 2-hydroxyacid dehydrogenase NAD-binding" evidence="3">
    <location>
        <begin position="103"/>
        <end position="276"/>
    </location>
</feature>